<comment type="pathway">
    <text evidence="3">Protein modification; protein ubiquitination.</text>
</comment>
<comment type="catalytic activity">
    <reaction evidence="1">
        <text>S-ubiquitinyl-[E2 ubiquitin-conjugating enzyme]-L-cysteine + [acceptor protein]-L-lysine = [E2 ubiquitin-conjugating enzyme]-L-cysteine + N(6)-ubiquitinyl-[acceptor protein]-L-lysine.</text>
        <dbReference type="EC" id="2.3.2.27"/>
    </reaction>
</comment>
<dbReference type="PANTHER" id="PTHR33389:SF22">
    <property type="entry name" value="FAMILY PROTEIN, PUTATIVE (DUF2921)-RELATED"/>
    <property type="match status" value="1"/>
</dbReference>
<keyword evidence="7" id="KW-0833">Ubl conjugation pathway</keyword>
<feature type="transmembrane region" description="Helical" evidence="10">
    <location>
        <begin position="748"/>
        <end position="766"/>
    </location>
</feature>
<dbReference type="OMA" id="IKHCNGV"/>
<dbReference type="AlphaFoldDB" id="A0A103XF34"/>
<dbReference type="OrthoDB" id="607498at2759"/>
<feature type="transmembrane region" description="Helical" evidence="10">
    <location>
        <begin position="866"/>
        <end position="888"/>
    </location>
</feature>
<comment type="caution">
    <text evidence="13">The sequence shown here is derived from an EMBL/GenBank/DDBJ whole genome shotgun (WGS) entry which is preliminary data.</text>
</comment>
<accession>A0A103XF34</accession>
<dbReference type="InterPro" id="IPR021319">
    <property type="entry name" value="DUF2921"/>
</dbReference>
<gene>
    <name evidence="13" type="ORF">Ccrd_008481</name>
</gene>
<evidence type="ECO:0000256" key="8">
    <source>
        <dbReference type="ARBA" id="ARBA00022989"/>
    </source>
</evidence>
<feature type="transmembrane region" description="Helical" evidence="10">
    <location>
        <begin position="663"/>
        <end position="688"/>
    </location>
</feature>
<keyword evidence="9 10" id="KW-0472">Membrane</keyword>
<organism evidence="13 14">
    <name type="scientific">Cynara cardunculus var. scolymus</name>
    <name type="common">Globe artichoke</name>
    <name type="synonym">Cynara scolymus</name>
    <dbReference type="NCBI Taxonomy" id="59895"/>
    <lineage>
        <taxon>Eukaryota</taxon>
        <taxon>Viridiplantae</taxon>
        <taxon>Streptophyta</taxon>
        <taxon>Embryophyta</taxon>
        <taxon>Tracheophyta</taxon>
        <taxon>Spermatophyta</taxon>
        <taxon>Magnoliopsida</taxon>
        <taxon>eudicotyledons</taxon>
        <taxon>Gunneridae</taxon>
        <taxon>Pentapetalae</taxon>
        <taxon>asterids</taxon>
        <taxon>campanulids</taxon>
        <taxon>Asterales</taxon>
        <taxon>Asteraceae</taxon>
        <taxon>Carduoideae</taxon>
        <taxon>Cardueae</taxon>
        <taxon>Carduinae</taxon>
        <taxon>Cynara</taxon>
    </lineage>
</organism>
<name>A0A103XF34_CYNCS</name>
<dbReference type="Proteomes" id="UP000243975">
    <property type="component" value="Unassembled WGS sequence"/>
</dbReference>
<evidence type="ECO:0000256" key="10">
    <source>
        <dbReference type="SAM" id="Phobius"/>
    </source>
</evidence>
<evidence type="ECO:0000256" key="5">
    <source>
        <dbReference type="ARBA" id="ARBA00022679"/>
    </source>
</evidence>
<feature type="domain" description="SWEET-like" evidence="11">
    <location>
        <begin position="620"/>
        <end position="902"/>
    </location>
</feature>
<dbReference type="Pfam" id="PF25333">
    <property type="entry name" value="DUF2921_N"/>
    <property type="match status" value="3"/>
</dbReference>
<dbReference type="Gramene" id="KVH89523">
    <property type="protein sequence ID" value="KVH89523"/>
    <property type="gene ID" value="Ccrd_008481"/>
</dbReference>
<feature type="domain" description="DUF2921" evidence="12">
    <location>
        <begin position="448"/>
        <end position="609"/>
    </location>
</feature>
<evidence type="ECO:0000256" key="6">
    <source>
        <dbReference type="ARBA" id="ARBA00022692"/>
    </source>
</evidence>
<feature type="domain" description="DUF2921" evidence="12">
    <location>
        <begin position="59"/>
        <end position="228"/>
    </location>
</feature>
<evidence type="ECO:0000256" key="1">
    <source>
        <dbReference type="ARBA" id="ARBA00000900"/>
    </source>
</evidence>
<evidence type="ECO:0000256" key="3">
    <source>
        <dbReference type="ARBA" id="ARBA00004906"/>
    </source>
</evidence>
<dbReference type="GO" id="GO:0061630">
    <property type="term" value="F:ubiquitin protein ligase activity"/>
    <property type="evidence" value="ECO:0007669"/>
    <property type="project" value="UniProtKB-EC"/>
</dbReference>
<dbReference type="EC" id="2.3.2.27" evidence="4"/>
<keyword evidence="5" id="KW-0808">Transferase</keyword>
<evidence type="ECO:0000313" key="14">
    <source>
        <dbReference type="Proteomes" id="UP000243975"/>
    </source>
</evidence>
<evidence type="ECO:0000256" key="9">
    <source>
        <dbReference type="ARBA" id="ARBA00023136"/>
    </source>
</evidence>
<reference evidence="13 14" key="1">
    <citation type="journal article" date="2016" name="Sci. Rep.">
        <title>The genome sequence of the outbreeding globe artichoke constructed de novo incorporating a phase-aware low-pass sequencing strategy of F1 progeny.</title>
        <authorList>
            <person name="Scaglione D."/>
            <person name="Reyes-Chin-Wo S."/>
            <person name="Acquadro A."/>
            <person name="Froenicke L."/>
            <person name="Portis E."/>
            <person name="Beitel C."/>
            <person name="Tirone M."/>
            <person name="Mauro R."/>
            <person name="Lo Monaco A."/>
            <person name="Mauromicale G."/>
            <person name="Faccioli P."/>
            <person name="Cattivelli L."/>
            <person name="Rieseberg L."/>
            <person name="Michelmore R."/>
            <person name="Lanteri S."/>
        </authorList>
    </citation>
    <scope>NUCLEOTIDE SEQUENCE [LARGE SCALE GENOMIC DNA]</scope>
    <source>
        <strain evidence="13">2C</strain>
    </source>
</reference>
<comment type="subcellular location">
    <subcellularLocation>
        <location evidence="2">Endomembrane system</location>
        <topology evidence="2">Multi-pass membrane protein</topology>
    </subcellularLocation>
</comment>
<feature type="domain" description="DUF2921" evidence="12">
    <location>
        <begin position="266"/>
        <end position="409"/>
    </location>
</feature>
<dbReference type="EMBL" id="LEKV01005205">
    <property type="protein sequence ID" value="KVH89523.1"/>
    <property type="molecule type" value="Genomic_DNA"/>
</dbReference>
<evidence type="ECO:0000256" key="7">
    <source>
        <dbReference type="ARBA" id="ARBA00022786"/>
    </source>
</evidence>
<dbReference type="PANTHER" id="PTHR33389">
    <property type="entry name" value="FAMILY PROTEIN, PUTATIVE (DUF2921)-RELATED"/>
    <property type="match status" value="1"/>
</dbReference>
<evidence type="ECO:0000259" key="12">
    <source>
        <dbReference type="Pfam" id="PF25333"/>
    </source>
</evidence>
<proteinExistence type="predicted"/>
<dbReference type="GO" id="GO:0012505">
    <property type="term" value="C:endomembrane system"/>
    <property type="evidence" value="ECO:0007669"/>
    <property type="project" value="UniProtKB-SubCell"/>
</dbReference>
<sequence length="921" mass="103732">MEIRFGSVDFSKSQIRVSFSSLNVLRFALIFTVFISKSTSISQAFSEVPYSQYCNGVVPESESTETQLSADAFLRLDKAVYSLGFEKPRFNFNPVFSQIASFSTRKAYGTKSKGIFKVDALLNLVGPNIVDYFSGDITRRRLRLVKVRPPRIEPRKNVGAEFRLFGFWDSDSGKLCMVGSGSVSSLRSINVVFKLNYPNSSVLDTSLVNGTLQSIMPSGSATYFKPISILGVSRMGYNFSFIDEEIKNGGFSLYDGMENVSLSLPDSETVYGHGICSIITWGLQFELDYNRYDCDNASCSLQTVGDEILPRFMSIKVVDCLKDGKVRYILQFSNSSYGKGFSYYPLTSLVGEGAWDQKKKRLALVACQLFDKMSKRGCSIRLAFSLPSTLSLKHRSSIVGKMWSTESKNLGHVSFQSPANLNSRIKNTLYEYLEHEKVGNLCTKSLGGKPSSKGTYPDEQSPNLRFDMMVRNKKGQMAYGYASPFYVYDKIYSPFAKIEFRHNSSNGYVNISYVMSFTTRGEFEFGGKVPAHKMVEISAEGTYNTKNGVVCMIGCKHMPYEKFQKKRSLDCELLIDINYSPLNGKDAGMVVGSIKTSRKKSDPLYFEPVEFGSSSITTVQARETIWRMDLEITMVLISNTLTCIFICSQLFHAKKNPESLPFVSVIMLVVLTLSHMIPLLLNFEAIFLINRKQNVFLGTDQWLEVNEVLVRVITMVAFVLQFGLLQLTWSSRNGPESPQNLWISDKKVLYVSIPLYIAGGLTAWFAHSLTNSQTKPIHIGRQRFHAHNSGTLWGELKSYIGLILDGFLIPQIVFNVFCDARVPALAPSFYVGSTIVRLLPHIYDLYRTHSSSWSYDKIYANPGMDYYSTTWDVAVCCGGTICVLVIYVQQRFGGRSVLPKRFRERVLYQKVPVTTQEQQVF</sequence>
<protein>
    <recommendedName>
        <fullName evidence="4">RING-type E3 ubiquitin transferase</fullName>
        <ecNumber evidence="4">2.3.2.27</ecNumber>
    </recommendedName>
</protein>
<dbReference type="Pfam" id="PF11145">
    <property type="entry name" value="DUF2921"/>
    <property type="match status" value="1"/>
</dbReference>
<evidence type="ECO:0000256" key="4">
    <source>
        <dbReference type="ARBA" id="ARBA00012483"/>
    </source>
</evidence>
<dbReference type="InterPro" id="IPR057425">
    <property type="entry name" value="DUF2921_N"/>
</dbReference>
<evidence type="ECO:0000259" key="11">
    <source>
        <dbReference type="Pfam" id="PF11145"/>
    </source>
</evidence>
<keyword evidence="8 10" id="KW-1133">Transmembrane helix</keyword>
<feature type="transmembrane region" description="Helical" evidence="10">
    <location>
        <begin position="708"/>
        <end position="727"/>
    </location>
</feature>
<dbReference type="STRING" id="59895.A0A103XF34"/>
<keyword evidence="6 10" id="KW-0812">Transmembrane</keyword>
<evidence type="ECO:0000313" key="13">
    <source>
        <dbReference type="EMBL" id="KVH89523.1"/>
    </source>
</evidence>
<feature type="transmembrane region" description="Helical" evidence="10">
    <location>
        <begin position="799"/>
        <end position="817"/>
    </location>
</feature>
<evidence type="ECO:0000256" key="2">
    <source>
        <dbReference type="ARBA" id="ARBA00004127"/>
    </source>
</evidence>
<keyword evidence="14" id="KW-1185">Reference proteome</keyword>